<dbReference type="AlphaFoldDB" id="A0A7W9YH10"/>
<accession>A0A7W9YH10</accession>
<comment type="similarity">
    <text evidence="1">Belongs to the universal stress protein A family.</text>
</comment>
<dbReference type="InterPro" id="IPR006016">
    <property type="entry name" value="UspA"/>
</dbReference>
<name>A0A7W9YH10_9ACTN</name>
<evidence type="ECO:0000313" key="4">
    <source>
        <dbReference type="Proteomes" id="UP000546642"/>
    </source>
</evidence>
<dbReference type="Proteomes" id="UP000546642">
    <property type="component" value="Unassembled WGS sequence"/>
</dbReference>
<dbReference type="RefSeq" id="WP_184075237.1">
    <property type="nucleotide sequence ID" value="NZ_JACHDS010000001.1"/>
</dbReference>
<organism evidence="3 4">
    <name type="scientific">Nocardiopsis mwathae</name>
    <dbReference type="NCBI Taxonomy" id="1472723"/>
    <lineage>
        <taxon>Bacteria</taxon>
        <taxon>Bacillati</taxon>
        <taxon>Actinomycetota</taxon>
        <taxon>Actinomycetes</taxon>
        <taxon>Streptosporangiales</taxon>
        <taxon>Nocardiopsidaceae</taxon>
        <taxon>Nocardiopsis</taxon>
    </lineage>
</organism>
<feature type="domain" description="UspA" evidence="2">
    <location>
        <begin position="148"/>
        <end position="284"/>
    </location>
</feature>
<dbReference type="EMBL" id="JACHDS010000001">
    <property type="protein sequence ID" value="MBB6171929.1"/>
    <property type="molecule type" value="Genomic_DNA"/>
</dbReference>
<dbReference type="PANTHER" id="PTHR46268:SF6">
    <property type="entry name" value="UNIVERSAL STRESS PROTEIN UP12"/>
    <property type="match status" value="1"/>
</dbReference>
<dbReference type="PRINTS" id="PR01438">
    <property type="entry name" value="UNVRSLSTRESS"/>
</dbReference>
<evidence type="ECO:0000313" key="3">
    <source>
        <dbReference type="EMBL" id="MBB6171929.1"/>
    </source>
</evidence>
<comment type="caution">
    <text evidence="3">The sequence shown here is derived from an EMBL/GenBank/DDBJ whole genome shotgun (WGS) entry which is preliminary data.</text>
</comment>
<protein>
    <submittedName>
        <fullName evidence="3">Nucleotide-binding universal stress UspA family protein</fullName>
    </submittedName>
</protein>
<keyword evidence="4" id="KW-1185">Reference proteome</keyword>
<dbReference type="Gene3D" id="3.40.50.620">
    <property type="entry name" value="HUPs"/>
    <property type="match status" value="2"/>
</dbReference>
<dbReference type="Pfam" id="PF00582">
    <property type="entry name" value="Usp"/>
    <property type="match status" value="2"/>
</dbReference>
<dbReference type="InterPro" id="IPR014729">
    <property type="entry name" value="Rossmann-like_a/b/a_fold"/>
</dbReference>
<gene>
    <name evidence="3" type="ORF">HNR23_001989</name>
</gene>
<sequence>MASSILVGVDGSEESLIALDWAAEEAALRGSGLRLLYSAWVPALEPIFLPGSGPWDDHAQRVLQAAEERVRLTDPGVHVESSIGYHEPAAATLIHASHEASLIVVGLRGRGGFPGMKIGSVAYEVAAHATVPVVVVGPEPLAVTTVPKIVVGVDDSDHGRAALRAAFVEARLRSARVEAIHSVRVPPAIMSVAMLGGYDLESMRGERERLTHDALKPYRNEFPDVEVETRVEWDDATHALSRASAGAHLVVVGARGRHGFPFLALGSVAHGILHHAASPVMIVHIATTEDD</sequence>
<evidence type="ECO:0000259" key="2">
    <source>
        <dbReference type="Pfam" id="PF00582"/>
    </source>
</evidence>
<reference evidence="3 4" key="1">
    <citation type="submission" date="2020-08" db="EMBL/GenBank/DDBJ databases">
        <title>Sequencing the genomes of 1000 actinobacteria strains.</title>
        <authorList>
            <person name="Klenk H.-P."/>
        </authorList>
    </citation>
    <scope>NUCLEOTIDE SEQUENCE [LARGE SCALE GENOMIC DNA]</scope>
    <source>
        <strain evidence="3 4">DSM 46659</strain>
    </source>
</reference>
<proteinExistence type="inferred from homology"/>
<dbReference type="CDD" id="cd00293">
    <property type="entry name" value="USP-like"/>
    <property type="match status" value="1"/>
</dbReference>
<feature type="domain" description="UspA" evidence="2">
    <location>
        <begin position="2"/>
        <end position="136"/>
    </location>
</feature>
<dbReference type="SUPFAM" id="SSF52402">
    <property type="entry name" value="Adenine nucleotide alpha hydrolases-like"/>
    <property type="match status" value="2"/>
</dbReference>
<dbReference type="PANTHER" id="PTHR46268">
    <property type="entry name" value="STRESS RESPONSE PROTEIN NHAX"/>
    <property type="match status" value="1"/>
</dbReference>
<evidence type="ECO:0000256" key="1">
    <source>
        <dbReference type="ARBA" id="ARBA00008791"/>
    </source>
</evidence>
<dbReference type="InterPro" id="IPR006015">
    <property type="entry name" value="Universal_stress_UspA"/>
</dbReference>